<sequence>MKVKKRPKDILGNILNQYGVEDKVLNRLTYKYVLHIDKLSEKYQYLEDGNLNELYVEECIQKAIEIFKFMEYSDNLLVVYEDLFGQENEKEKEFLESTLTDVIQYDTYKLKWKYPIYKDDLPIHQDDEVYTCIRHLYHVKEINIQKLFREIILSDIGGKMDFCSSVFIIDINSGYIFHLYDDRGLFLFAPKEEHLTDVWKKFHDSIFTLDSNFKIIVNSLYWLDKTKDDPNDLCLHGDITVTIGEEKLLYSCTVSAAALRMLKTLSEDHLPTKGEQMLPCCGFSMIPNGNLDEVDIIGCDNGVDWTVLHEDGMVKLITEKGNIVFIYYLQYKDEILRFADIVEDYYKKSLPKNISEDEFERNGYIAFWNEWHRRNGGSL</sequence>
<dbReference type="InterPro" id="IPR024976">
    <property type="entry name" value="DUF3885"/>
</dbReference>
<evidence type="ECO:0000313" key="2">
    <source>
        <dbReference type="EMBL" id="TCS87470.1"/>
    </source>
</evidence>
<comment type="caution">
    <text evidence="2">The sequence shown here is derived from an EMBL/GenBank/DDBJ whole genome shotgun (WGS) entry which is preliminary data.</text>
</comment>
<dbReference type="Pfam" id="PF13021">
    <property type="entry name" value="DUF3885"/>
    <property type="match status" value="1"/>
</dbReference>
<dbReference type="EMBL" id="SMAE01000011">
    <property type="protein sequence ID" value="TCS87470.1"/>
    <property type="molecule type" value="Genomic_DNA"/>
</dbReference>
<dbReference type="AlphaFoldDB" id="A0A4R3KRB4"/>
<organism evidence="2 3">
    <name type="scientific">Keratinibaculum paraultunense</name>
    <dbReference type="NCBI Taxonomy" id="1278232"/>
    <lineage>
        <taxon>Bacteria</taxon>
        <taxon>Bacillati</taxon>
        <taxon>Bacillota</taxon>
        <taxon>Tissierellia</taxon>
        <taxon>Tissierellales</taxon>
        <taxon>Tepidimicrobiaceae</taxon>
        <taxon>Keratinibaculum</taxon>
    </lineage>
</organism>
<evidence type="ECO:0000259" key="1">
    <source>
        <dbReference type="Pfam" id="PF13021"/>
    </source>
</evidence>
<name>A0A4R3KRB4_9FIRM</name>
<evidence type="ECO:0000313" key="3">
    <source>
        <dbReference type="Proteomes" id="UP000294567"/>
    </source>
</evidence>
<dbReference type="RefSeq" id="WP_132028822.1">
    <property type="nucleotide sequence ID" value="NZ_CP068564.1"/>
</dbReference>
<keyword evidence="3" id="KW-1185">Reference proteome</keyword>
<accession>A0A4R3KRB4</accession>
<gene>
    <name evidence="2" type="ORF">EDD65_11133</name>
</gene>
<reference evidence="2 3" key="1">
    <citation type="submission" date="2019-03" db="EMBL/GenBank/DDBJ databases">
        <title>Genomic Encyclopedia of Type Strains, Phase IV (KMG-IV): sequencing the most valuable type-strain genomes for metagenomic binning, comparative biology and taxonomic classification.</title>
        <authorList>
            <person name="Goeker M."/>
        </authorList>
    </citation>
    <scope>NUCLEOTIDE SEQUENCE [LARGE SCALE GENOMIC DNA]</scope>
    <source>
        <strain evidence="2 3">DSM 26752</strain>
    </source>
</reference>
<feature type="domain" description="DUF3885" evidence="1">
    <location>
        <begin position="40"/>
        <end position="209"/>
    </location>
</feature>
<dbReference type="OrthoDB" id="9429671at2"/>
<protein>
    <submittedName>
        <fullName evidence="2">Uncharacterized protein DUF3885</fullName>
    </submittedName>
</protein>
<proteinExistence type="predicted"/>
<dbReference type="Proteomes" id="UP000294567">
    <property type="component" value="Unassembled WGS sequence"/>
</dbReference>